<dbReference type="InterPro" id="IPR016187">
    <property type="entry name" value="CTDL_fold"/>
</dbReference>
<accession>A0AA89CDZ3</accession>
<comment type="caution">
    <text evidence="2">The sequence shown here is derived from an EMBL/GenBank/DDBJ whole genome shotgun (WGS) entry which is preliminary data.</text>
</comment>
<proteinExistence type="predicted"/>
<reference evidence="2" key="1">
    <citation type="submission" date="2019-08" db="EMBL/GenBank/DDBJ databases">
        <title>The improved chromosome-level genome for the pearl oyster Pinctada fucata martensii using PacBio sequencing and Hi-C.</title>
        <authorList>
            <person name="Zheng Z."/>
        </authorList>
    </citation>
    <scope>NUCLEOTIDE SEQUENCE</scope>
    <source>
        <strain evidence="2">ZZ-2019</strain>
        <tissue evidence="2">Adductor muscle</tissue>
    </source>
</reference>
<dbReference type="PROSITE" id="PS50041">
    <property type="entry name" value="C_TYPE_LECTIN_2"/>
    <property type="match status" value="2"/>
</dbReference>
<name>A0AA89CDZ3_PINIB</name>
<dbReference type="InterPro" id="IPR016186">
    <property type="entry name" value="C-type_lectin-like/link_sf"/>
</dbReference>
<dbReference type="AlphaFoldDB" id="A0AA89CDZ3"/>
<dbReference type="SMART" id="SM00034">
    <property type="entry name" value="CLECT"/>
    <property type="match status" value="2"/>
</dbReference>
<dbReference type="PANTHER" id="PTHR22801:SF63">
    <property type="entry name" value="C-TYPE LECTIN DOMAIN-CONTAINING PROTEIN"/>
    <property type="match status" value="1"/>
</dbReference>
<evidence type="ECO:0000313" key="2">
    <source>
        <dbReference type="EMBL" id="KAK3108641.1"/>
    </source>
</evidence>
<dbReference type="Proteomes" id="UP001186944">
    <property type="component" value="Unassembled WGS sequence"/>
</dbReference>
<protein>
    <recommendedName>
        <fullName evidence="1">C-type lectin domain-containing protein</fullName>
    </recommendedName>
</protein>
<dbReference type="Pfam" id="PF00059">
    <property type="entry name" value="Lectin_C"/>
    <property type="match status" value="2"/>
</dbReference>
<dbReference type="PANTHER" id="PTHR22801">
    <property type="entry name" value="LITHOSTATHINE"/>
    <property type="match status" value="1"/>
</dbReference>
<keyword evidence="3" id="KW-1185">Reference proteome</keyword>
<dbReference type="SUPFAM" id="SSF56436">
    <property type="entry name" value="C-type lectin-like"/>
    <property type="match status" value="2"/>
</dbReference>
<organism evidence="2 3">
    <name type="scientific">Pinctada imbricata</name>
    <name type="common">Atlantic pearl-oyster</name>
    <name type="synonym">Pinctada martensii</name>
    <dbReference type="NCBI Taxonomy" id="66713"/>
    <lineage>
        <taxon>Eukaryota</taxon>
        <taxon>Metazoa</taxon>
        <taxon>Spiralia</taxon>
        <taxon>Lophotrochozoa</taxon>
        <taxon>Mollusca</taxon>
        <taxon>Bivalvia</taxon>
        <taxon>Autobranchia</taxon>
        <taxon>Pteriomorphia</taxon>
        <taxon>Pterioida</taxon>
        <taxon>Pterioidea</taxon>
        <taxon>Pteriidae</taxon>
        <taxon>Pinctada</taxon>
    </lineage>
</organism>
<sequence>MAYFFHFLNISNQIYLHCQWEYNKSSVNASHISLSAYGVCPAGWSSYKTNCFFLSRENETMPDAQVMCGIIARSYGKTGRLAAVPDVGTDTFLFNLIDASQYDSYWIGANDLVEEGKFVWSGTTMKATYAKWGQDQPDNRGGTEHCTAMRGKDFPFIGFNASWTDNLCTDLNNYICEITEYSRNLTRYDLIMFVMCGIIARSYGKTGRLAAVPDAGTDTFLFNLIDASHQDSYWIGANDIVEEGKWVWESTLLQVTYTNWGKDQPNNRDGAEHCTAMRGKYFPFVGIQRTWTDDPCTDLNNYICEINQ</sequence>
<evidence type="ECO:0000259" key="1">
    <source>
        <dbReference type="PROSITE" id="PS50041"/>
    </source>
</evidence>
<evidence type="ECO:0000313" key="3">
    <source>
        <dbReference type="Proteomes" id="UP001186944"/>
    </source>
</evidence>
<feature type="domain" description="C-type lectin" evidence="1">
    <location>
        <begin position="47"/>
        <end position="177"/>
    </location>
</feature>
<dbReference type="CDD" id="cd00037">
    <property type="entry name" value="CLECT"/>
    <property type="match status" value="2"/>
</dbReference>
<dbReference type="InterPro" id="IPR050801">
    <property type="entry name" value="Ca-Dep_Lectins_ImmuneDev"/>
</dbReference>
<dbReference type="Gene3D" id="3.10.100.10">
    <property type="entry name" value="Mannose-Binding Protein A, subunit A"/>
    <property type="match status" value="2"/>
</dbReference>
<gene>
    <name evidence="2" type="ORF">FSP39_012346</name>
</gene>
<dbReference type="InterPro" id="IPR001304">
    <property type="entry name" value="C-type_lectin-like"/>
</dbReference>
<dbReference type="EMBL" id="VSWD01000001">
    <property type="protein sequence ID" value="KAK3108641.1"/>
    <property type="molecule type" value="Genomic_DNA"/>
</dbReference>
<feature type="domain" description="C-type lectin" evidence="1">
    <location>
        <begin position="196"/>
        <end position="305"/>
    </location>
</feature>